<dbReference type="InterPro" id="IPR029016">
    <property type="entry name" value="GAF-like_dom_sf"/>
</dbReference>
<sequence>MTENAGNSLKRGLAILEVFCEDRLEWTPEELMEKLGYSRPTLYRYLKTLREAGLLSSSASAGFTLGPKVVEMDFLLRKSDALILNGQKHLKNLTERYACTALLVRRYGDRILCVASERSVANPRSSYPRGRPMPLGRGAIARSLMAFLPRRQLVPMIERHMEDLHAIGLGNTVEEVYESLRRVKRAGYAVAFGEVTPGVVGIAAPVYDAGRSPVASVCVTIAGHLINGNDIDEISAHVRQAGLEISEALSLERETEKTI</sequence>
<evidence type="ECO:0000256" key="2">
    <source>
        <dbReference type="ARBA" id="ARBA00023125"/>
    </source>
</evidence>
<dbReference type="PROSITE" id="PS51078">
    <property type="entry name" value="ICLR_ED"/>
    <property type="match status" value="1"/>
</dbReference>
<dbReference type="Pfam" id="PF09339">
    <property type="entry name" value="HTH_IclR"/>
    <property type="match status" value="1"/>
</dbReference>
<dbReference type="InterPro" id="IPR036390">
    <property type="entry name" value="WH_DNA-bd_sf"/>
</dbReference>
<dbReference type="SUPFAM" id="SSF46785">
    <property type="entry name" value="Winged helix' DNA-binding domain"/>
    <property type="match status" value="1"/>
</dbReference>
<name>A0ABT2LV84_9HYPH</name>
<comment type="caution">
    <text evidence="6">The sequence shown here is derived from an EMBL/GenBank/DDBJ whole genome shotgun (WGS) entry which is preliminary data.</text>
</comment>
<keyword evidence="3" id="KW-0804">Transcription</keyword>
<proteinExistence type="predicted"/>
<protein>
    <submittedName>
        <fullName evidence="6">IclR family transcriptional regulator</fullName>
    </submittedName>
</protein>
<keyword evidence="2" id="KW-0238">DNA-binding</keyword>
<evidence type="ECO:0000259" key="4">
    <source>
        <dbReference type="PROSITE" id="PS51077"/>
    </source>
</evidence>
<feature type="domain" description="IclR-ED" evidence="5">
    <location>
        <begin position="68"/>
        <end position="251"/>
    </location>
</feature>
<dbReference type="RefSeq" id="WP_260907385.1">
    <property type="nucleotide sequence ID" value="NZ_JAOCZP010000014.1"/>
</dbReference>
<dbReference type="SMART" id="SM00346">
    <property type="entry name" value="HTH_ICLR"/>
    <property type="match status" value="1"/>
</dbReference>
<dbReference type="EMBL" id="JAOCZP010000014">
    <property type="protein sequence ID" value="MCT7378435.1"/>
    <property type="molecule type" value="Genomic_DNA"/>
</dbReference>
<dbReference type="InterPro" id="IPR005471">
    <property type="entry name" value="Tscrpt_reg_IclR_N"/>
</dbReference>
<evidence type="ECO:0000256" key="3">
    <source>
        <dbReference type="ARBA" id="ARBA00023163"/>
    </source>
</evidence>
<dbReference type="Gene3D" id="1.10.10.10">
    <property type="entry name" value="Winged helix-like DNA-binding domain superfamily/Winged helix DNA-binding domain"/>
    <property type="match status" value="1"/>
</dbReference>
<evidence type="ECO:0000256" key="1">
    <source>
        <dbReference type="ARBA" id="ARBA00023015"/>
    </source>
</evidence>
<dbReference type="SUPFAM" id="SSF55781">
    <property type="entry name" value="GAF domain-like"/>
    <property type="match status" value="1"/>
</dbReference>
<dbReference type="PANTHER" id="PTHR30136:SF24">
    <property type="entry name" value="HTH-TYPE TRANSCRIPTIONAL REPRESSOR ALLR"/>
    <property type="match status" value="1"/>
</dbReference>
<dbReference type="PROSITE" id="PS51077">
    <property type="entry name" value="HTH_ICLR"/>
    <property type="match status" value="1"/>
</dbReference>
<dbReference type="InterPro" id="IPR036388">
    <property type="entry name" value="WH-like_DNA-bd_sf"/>
</dbReference>
<gene>
    <name evidence="6" type="ORF">N5A92_25830</name>
</gene>
<dbReference type="Gene3D" id="3.30.450.40">
    <property type="match status" value="1"/>
</dbReference>
<evidence type="ECO:0000313" key="7">
    <source>
        <dbReference type="Proteomes" id="UP001320831"/>
    </source>
</evidence>
<accession>A0ABT2LV84</accession>
<dbReference type="InterPro" id="IPR014757">
    <property type="entry name" value="Tscrpt_reg_IclR_C"/>
</dbReference>
<keyword evidence="1" id="KW-0805">Transcription regulation</keyword>
<dbReference type="Pfam" id="PF01614">
    <property type="entry name" value="IclR_C"/>
    <property type="match status" value="1"/>
</dbReference>
<keyword evidence="7" id="KW-1185">Reference proteome</keyword>
<evidence type="ECO:0000313" key="6">
    <source>
        <dbReference type="EMBL" id="MCT7378435.1"/>
    </source>
</evidence>
<dbReference type="InterPro" id="IPR050707">
    <property type="entry name" value="HTH_MetabolicPath_Reg"/>
</dbReference>
<feature type="domain" description="HTH iclR-type" evidence="4">
    <location>
        <begin position="6"/>
        <end position="67"/>
    </location>
</feature>
<dbReference type="Proteomes" id="UP001320831">
    <property type="component" value="Unassembled WGS sequence"/>
</dbReference>
<dbReference type="PANTHER" id="PTHR30136">
    <property type="entry name" value="HELIX-TURN-HELIX TRANSCRIPTIONAL REGULATOR, ICLR FAMILY"/>
    <property type="match status" value="1"/>
</dbReference>
<reference evidence="6 7" key="1">
    <citation type="submission" date="2022-09" db="EMBL/GenBank/DDBJ databases">
        <title>Chelativorans salina sp. nov., a novel slightly halophilic bacterium isolated from a saline lake sediment enrichment.</title>
        <authorList>
            <person name="Gao L."/>
            <person name="Fang B.-Z."/>
            <person name="Li W.-J."/>
        </authorList>
    </citation>
    <scope>NUCLEOTIDE SEQUENCE [LARGE SCALE GENOMIC DNA]</scope>
    <source>
        <strain evidence="6 7">EGI FJ00035</strain>
    </source>
</reference>
<evidence type="ECO:0000259" key="5">
    <source>
        <dbReference type="PROSITE" id="PS51078"/>
    </source>
</evidence>
<organism evidence="6 7">
    <name type="scientific">Chelativorans salis</name>
    <dbReference type="NCBI Taxonomy" id="2978478"/>
    <lineage>
        <taxon>Bacteria</taxon>
        <taxon>Pseudomonadati</taxon>
        <taxon>Pseudomonadota</taxon>
        <taxon>Alphaproteobacteria</taxon>
        <taxon>Hyphomicrobiales</taxon>
        <taxon>Phyllobacteriaceae</taxon>
        <taxon>Chelativorans</taxon>
    </lineage>
</organism>